<sequence length="114" mass="11887">MKATFAAILATAAIATGGGTAHADTPRNPAQDDAFIAEVERAGFITFGALRDISINEGINNCDRLRAGGNAYVLLMNRIRSSNVKSATVILAAAANNYCPEQRDAVSAAIANTY</sequence>
<evidence type="ECO:0000313" key="4">
    <source>
        <dbReference type="Proteomes" id="UP000535543"/>
    </source>
</evidence>
<keyword evidence="1" id="KW-0732">Signal</keyword>
<proteinExistence type="predicted"/>
<feature type="signal peptide" evidence="1">
    <location>
        <begin position="1"/>
        <end position="23"/>
    </location>
</feature>
<organism evidence="3 4">
    <name type="scientific">Antrihabitans stalactiti</name>
    <dbReference type="NCBI Taxonomy" id="2584121"/>
    <lineage>
        <taxon>Bacteria</taxon>
        <taxon>Bacillati</taxon>
        <taxon>Actinomycetota</taxon>
        <taxon>Actinomycetes</taxon>
        <taxon>Mycobacteriales</taxon>
        <taxon>Nocardiaceae</taxon>
        <taxon>Antrihabitans</taxon>
    </lineage>
</organism>
<dbReference type="EMBL" id="VCQU01000002">
    <property type="protein sequence ID" value="NMN94745.1"/>
    <property type="molecule type" value="Genomic_DNA"/>
</dbReference>
<dbReference type="InterPro" id="IPR007969">
    <property type="entry name" value="DUF732"/>
</dbReference>
<reference evidence="3 4" key="1">
    <citation type="submission" date="2019-05" db="EMBL/GenBank/DDBJ databases">
        <authorList>
            <person name="Lee S.D."/>
        </authorList>
    </citation>
    <scope>NUCLEOTIDE SEQUENCE [LARGE SCALE GENOMIC DNA]</scope>
    <source>
        <strain evidence="3 4">YC2-7</strain>
    </source>
</reference>
<evidence type="ECO:0000313" key="3">
    <source>
        <dbReference type="EMBL" id="NMN94745.1"/>
    </source>
</evidence>
<dbReference type="Proteomes" id="UP000535543">
    <property type="component" value="Unassembled WGS sequence"/>
</dbReference>
<reference evidence="3 4" key="2">
    <citation type="submission" date="2020-06" db="EMBL/GenBank/DDBJ databases">
        <title>Antribacter stalactiti gen. nov., sp. nov., a new member of the family Nacardiaceae isolated from a cave.</title>
        <authorList>
            <person name="Kim I.S."/>
        </authorList>
    </citation>
    <scope>NUCLEOTIDE SEQUENCE [LARGE SCALE GENOMIC DNA]</scope>
    <source>
        <strain evidence="3 4">YC2-7</strain>
    </source>
</reference>
<dbReference type="RefSeq" id="WP_169585478.1">
    <property type="nucleotide sequence ID" value="NZ_VCQU01000002.1"/>
</dbReference>
<dbReference type="AlphaFoldDB" id="A0A848K6V3"/>
<feature type="domain" description="DUF732" evidence="2">
    <location>
        <begin position="31"/>
        <end position="101"/>
    </location>
</feature>
<evidence type="ECO:0000259" key="2">
    <source>
        <dbReference type="Pfam" id="PF05305"/>
    </source>
</evidence>
<feature type="chain" id="PRO_5032434148" evidence="1">
    <location>
        <begin position="24"/>
        <end position="114"/>
    </location>
</feature>
<protein>
    <submittedName>
        <fullName evidence="3">DUF732 domain-containing protein</fullName>
    </submittedName>
</protein>
<keyword evidence="4" id="KW-1185">Reference proteome</keyword>
<gene>
    <name evidence="3" type="ORF">FGL95_06815</name>
</gene>
<evidence type="ECO:0000256" key="1">
    <source>
        <dbReference type="SAM" id="SignalP"/>
    </source>
</evidence>
<dbReference type="Pfam" id="PF05305">
    <property type="entry name" value="DUF732"/>
    <property type="match status" value="1"/>
</dbReference>
<accession>A0A848K6V3</accession>
<comment type="caution">
    <text evidence="3">The sequence shown here is derived from an EMBL/GenBank/DDBJ whole genome shotgun (WGS) entry which is preliminary data.</text>
</comment>
<name>A0A848K6V3_9NOCA</name>